<feature type="coiled-coil region" evidence="1">
    <location>
        <begin position="35"/>
        <end position="69"/>
    </location>
</feature>
<reference evidence="3" key="1">
    <citation type="submission" date="2023-08" db="EMBL/GenBank/DDBJ databases">
        <title>Reference Genome Resource for the Citrus Pathogen Phytophthora citrophthora.</title>
        <authorList>
            <person name="Moller H."/>
            <person name="Coetzee B."/>
            <person name="Rose L.J."/>
            <person name="Van Niekerk J.M."/>
        </authorList>
    </citation>
    <scope>NUCLEOTIDE SEQUENCE</scope>
    <source>
        <strain evidence="3">STE-U-9442</strain>
    </source>
</reference>
<protein>
    <submittedName>
        <fullName evidence="3">Uncharacterized protein</fullName>
    </submittedName>
</protein>
<dbReference type="EMBL" id="JASMQC010000019">
    <property type="protein sequence ID" value="KAK1937737.1"/>
    <property type="molecule type" value="Genomic_DNA"/>
</dbReference>
<evidence type="ECO:0000313" key="4">
    <source>
        <dbReference type="Proteomes" id="UP001259832"/>
    </source>
</evidence>
<sequence length="260" mass="29447">MERVTRKRKAQEMAEASSFVVERISELNAVLVERDLALVDEIKEQQDEIARLKKQLVDANEECHRWKGTAEFRHPDAVIDRIRTKLWHHGDLSILRRAIDPQMRVLRNTEARGDRSLYVCDSAPKKAGTKALVTDGQPPAMSPKHEYEEKEPAPIATGSALAPPTDILEEAEGQQLEAEEKEEDEEEAKGKEKQQEEEQEVDEEVKDKQQQEEKEEDDFVDVPPPAPMETQKKPLNDTMTPTLPVFNGASDRLMLTSGAS</sequence>
<dbReference type="Proteomes" id="UP001259832">
    <property type="component" value="Unassembled WGS sequence"/>
</dbReference>
<feature type="compositionally biased region" description="Basic and acidic residues" evidence="2">
    <location>
        <begin position="143"/>
        <end position="152"/>
    </location>
</feature>
<evidence type="ECO:0000256" key="1">
    <source>
        <dbReference type="SAM" id="Coils"/>
    </source>
</evidence>
<evidence type="ECO:0000313" key="3">
    <source>
        <dbReference type="EMBL" id="KAK1937737.1"/>
    </source>
</evidence>
<keyword evidence="1" id="KW-0175">Coiled coil</keyword>
<gene>
    <name evidence="3" type="ORF">P3T76_009474</name>
</gene>
<organism evidence="3 4">
    <name type="scientific">Phytophthora citrophthora</name>
    <dbReference type="NCBI Taxonomy" id="4793"/>
    <lineage>
        <taxon>Eukaryota</taxon>
        <taxon>Sar</taxon>
        <taxon>Stramenopiles</taxon>
        <taxon>Oomycota</taxon>
        <taxon>Peronosporomycetes</taxon>
        <taxon>Peronosporales</taxon>
        <taxon>Peronosporaceae</taxon>
        <taxon>Phytophthora</taxon>
    </lineage>
</organism>
<comment type="caution">
    <text evidence="3">The sequence shown here is derived from an EMBL/GenBank/DDBJ whole genome shotgun (WGS) entry which is preliminary data.</text>
</comment>
<evidence type="ECO:0000256" key="2">
    <source>
        <dbReference type="SAM" id="MobiDB-lite"/>
    </source>
</evidence>
<accession>A0AAD9GFY3</accession>
<proteinExistence type="predicted"/>
<feature type="compositionally biased region" description="Acidic residues" evidence="2">
    <location>
        <begin position="167"/>
        <end position="187"/>
    </location>
</feature>
<name>A0AAD9GFY3_9STRA</name>
<keyword evidence="4" id="KW-1185">Reference proteome</keyword>
<dbReference type="AlphaFoldDB" id="A0AAD9GFY3"/>
<feature type="region of interest" description="Disordered" evidence="2">
    <location>
        <begin position="129"/>
        <end position="260"/>
    </location>
</feature>